<dbReference type="PANTHER" id="PTHR47904:SF1">
    <property type="entry name" value="NATURAL CYTOTOXICITY TRIGGERING RECEPTOR 3"/>
    <property type="match status" value="1"/>
</dbReference>
<evidence type="ECO:0000313" key="18">
    <source>
        <dbReference type="Ensembl" id="ENSPLOP00000011650.1"/>
    </source>
</evidence>
<dbReference type="GeneID" id="122219683"/>
<evidence type="ECO:0000256" key="4">
    <source>
        <dbReference type="ARBA" id="ARBA00022475"/>
    </source>
</evidence>
<feature type="domain" description="Ig-like" evidence="17">
    <location>
        <begin position="2"/>
        <end position="111"/>
    </location>
</feature>
<evidence type="ECO:0000256" key="8">
    <source>
        <dbReference type="ARBA" id="ARBA00022989"/>
    </source>
</evidence>
<evidence type="ECO:0000256" key="9">
    <source>
        <dbReference type="ARBA" id="ARBA00023136"/>
    </source>
</evidence>
<reference evidence="18" key="2">
    <citation type="submission" date="2025-09" db="UniProtKB">
        <authorList>
            <consortium name="Ensembl"/>
        </authorList>
    </citation>
    <scope>IDENTIFICATION</scope>
</reference>
<evidence type="ECO:0000313" key="19">
    <source>
        <dbReference type="Proteomes" id="UP000694399"/>
    </source>
</evidence>
<gene>
    <name evidence="18" type="primary">NCR3</name>
</gene>
<feature type="compositionally biased region" description="Low complexity" evidence="15">
    <location>
        <begin position="219"/>
        <end position="231"/>
    </location>
</feature>
<proteinExistence type="inferred from homology"/>
<dbReference type="FunFam" id="2.60.40.10:FF:000860">
    <property type="entry name" value="natural cytotoxicity triggering receptor 3"/>
    <property type="match status" value="1"/>
</dbReference>
<comment type="similarity">
    <text evidence="2">Belongs to the natural cytotoxicity receptor (NCR) family.</text>
</comment>
<evidence type="ECO:0000256" key="7">
    <source>
        <dbReference type="ARBA" id="ARBA00022859"/>
    </source>
</evidence>
<dbReference type="KEGG" id="plez:122219683"/>
<dbReference type="Gene3D" id="2.60.40.10">
    <property type="entry name" value="Immunoglobulins"/>
    <property type="match status" value="1"/>
</dbReference>
<evidence type="ECO:0000256" key="15">
    <source>
        <dbReference type="SAM" id="MobiDB-lite"/>
    </source>
</evidence>
<dbReference type="GO" id="GO:0005886">
    <property type="term" value="C:plasma membrane"/>
    <property type="evidence" value="ECO:0007669"/>
    <property type="project" value="UniProtKB-SubCell"/>
</dbReference>
<dbReference type="AlphaFoldDB" id="A0A8C8X342"/>
<dbReference type="SUPFAM" id="SSF48726">
    <property type="entry name" value="Immunoglobulin"/>
    <property type="match status" value="1"/>
</dbReference>
<evidence type="ECO:0000256" key="16">
    <source>
        <dbReference type="SAM" id="SignalP"/>
    </source>
</evidence>
<evidence type="ECO:0000259" key="17">
    <source>
        <dbReference type="PROSITE" id="PS50835"/>
    </source>
</evidence>
<keyword evidence="7" id="KW-0391">Immunity</keyword>
<dbReference type="SMART" id="SM00409">
    <property type="entry name" value="IG"/>
    <property type="match status" value="1"/>
</dbReference>
<dbReference type="InterPro" id="IPR043226">
    <property type="entry name" value="NCR3"/>
</dbReference>
<keyword evidence="12" id="KW-0325">Glycoprotein</keyword>
<dbReference type="InterPro" id="IPR036179">
    <property type="entry name" value="Ig-like_dom_sf"/>
</dbReference>
<evidence type="ECO:0000256" key="5">
    <source>
        <dbReference type="ARBA" id="ARBA00022692"/>
    </source>
</evidence>
<feature type="region of interest" description="Disordered" evidence="15">
    <location>
        <begin position="216"/>
        <end position="242"/>
    </location>
</feature>
<keyword evidence="5" id="KW-0812">Transmembrane</keyword>
<evidence type="ECO:0000256" key="3">
    <source>
        <dbReference type="ARBA" id="ARBA00019135"/>
    </source>
</evidence>
<comment type="subcellular location">
    <subcellularLocation>
        <location evidence="1">Cell membrane</location>
        <topology evidence="1">Single-pass type I membrane protein</topology>
    </subcellularLocation>
</comment>
<dbReference type="OMA" id="TPYESHV"/>
<accession>A0A8C8X342</accession>
<dbReference type="Pfam" id="PF07686">
    <property type="entry name" value="V-set"/>
    <property type="match status" value="1"/>
</dbReference>
<dbReference type="GO" id="GO:0030101">
    <property type="term" value="P:natural killer cell activation"/>
    <property type="evidence" value="ECO:0007669"/>
    <property type="project" value="Ensembl"/>
</dbReference>
<dbReference type="GeneTree" id="ENSGT00390000006603"/>
<dbReference type="InterPro" id="IPR007110">
    <property type="entry name" value="Ig-like_dom"/>
</dbReference>
<dbReference type="GO" id="GO:0042802">
    <property type="term" value="F:identical protein binding"/>
    <property type="evidence" value="ECO:0007669"/>
    <property type="project" value="Ensembl"/>
</dbReference>
<evidence type="ECO:0000256" key="6">
    <source>
        <dbReference type="ARBA" id="ARBA00022729"/>
    </source>
</evidence>
<organism evidence="18 19">
    <name type="scientific">Panthera leo</name>
    <name type="common">Lion</name>
    <dbReference type="NCBI Taxonomy" id="9689"/>
    <lineage>
        <taxon>Eukaryota</taxon>
        <taxon>Metazoa</taxon>
        <taxon>Chordata</taxon>
        <taxon>Craniata</taxon>
        <taxon>Vertebrata</taxon>
        <taxon>Euteleostomi</taxon>
        <taxon>Mammalia</taxon>
        <taxon>Eutheria</taxon>
        <taxon>Laurasiatheria</taxon>
        <taxon>Carnivora</taxon>
        <taxon>Feliformia</taxon>
        <taxon>Felidae</taxon>
        <taxon>Pantherinae</taxon>
        <taxon>Panthera</taxon>
    </lineage>
</organism>
<dbReference type="PANTHER" id="PTHR47904">
    <property type="entry name" value="NATURAL CYTOTOXICITY TRIGGERING RECEPTOR 3"/>
    <property type="match status" value="1"/>
</dbReference>
<evidence type="ECO:0000256" key="1">
    <source>
        <dbReference type="ARBA" id="ARBA00004251"/>
    </source>
</evidence>
<dbReference type="RefSeq" id="XP_042794155.1">
    <property type="nucleotide sequence ID" value="XM_042938221.1"/>
</dbReference>
<dbReference type="PROSITE" id="PS50835">
    <property type="entry name" value="IG_LIKE"/>
    <property type="match status" value="1"/>
</dbReference>
<name>A0A8C8X342_PANLE</name>
<evidence type="ECO:0000256" key="14">
    <source>
        <dbReference type="ARBA" id="ARBA00032296"/>
    </source>
</evidence>
<reference evidence="18" key="1">
    <citation type="submission" date="2025-08" db="UniProtKB">
        <authorList>
            <consortium name="Ensembl"/>
        </authorList>
    </citation>
    <scope>IDENTIFICATION</scope>
</reference>
<evidence type="ECO:0000256" key="10">
    <source>
        <dbReference type="ARBA" id="ARBA00023157"/>
    </source>
</evidence>
<keyword evidence="9" id="KW-0472">Membrane</keyword>
<dbReference type="GO" id="GO:0051132">
    <property type="term" value="P:NK T cell activation"/>
    <property type="evidence" value="ECO:0007669"/>
    <property type="project" value="Ensembl"/>
</dbReference>
<evidence type="ECO:0000256" key="13">
    <source>
        <dbReference type="ARBA" id="ARBA00023319"/>
    </source>
</evidence>
<dbReference type="InterPro" id="IPR013106">
    <property type="entry name" value="Ig_V-set"/>
</dbReference>
<dbReference type="GO" id="GO:0002429">
    <property type="term" value="P:immune response-activating cell surface receptor signaling pathway"/>
    <property type="evidence" value="ECO:0007669"/>
    <property type="project" value="Ensembl"/>
</dbReference>
<evidence type="ECO:0000256" key="12">
    <source>
        <dbReference type="ARBA" id="ARBA00023180"/>
    </source>
</evidence>
<keyword evidence="19" id="KW-1185">Reference proteome</keyword>
<dbReference type="InterPro" id="IPR003599">
    <property type="entry name" value="Ig_sub"/>
</dbReference>
<dbReference type="RefSeq" id="XP_042794156.1">
    <property type="nucleotide sequence ID" value="XM_042938222.1"/>
</dbReference>
<dbReference type="RefSeq" id="XP_042794157.1">
    <property type="nucleotide sequence ID" value="XM_042938223.1"/>
</dbReference>
<evidence type="ECO:0000256" key="11">
    <source>
        <dbReference type="ARBA" id="ARBA00023170"/>
    </source>
</evidence>
<protein>
    <recommendedName>
        <fullName evidence="3">Natural cytotoxicity triggering receptor 3</fullName>
    </recommendedName>
    <alternativeName>
        <fullName evidence="14">Natural killer cell p30-related protein</fullName>
    </alternativeName>
</protein>
<feature type="signal peptide" evidence="16">
    <location>
        <begin position="1"/>
        <end position="17"/>
    </location>
</feature>
<dbReference type="Proteomes" id="UP000694399">
    <property type="component" value="Unassembled WGS sequence"/>
</dbReference>
<keyword evidence="11" id="KW-0675">Receptor</keyword>
<evidence type="ECO:0000256" key="2">
    <source>
        <dbReference type="ARBA" id="ARBA00006531"/>
    </source>
</evidence>
<dbReference type="GO" id="GO:0045954">
    <property type="term" value="P:positive regulation of natural killer cell mediated cytotoxicity"/>
    <property type="evidence" value="ECO:0007669"/>
    <property type="project" value="Ensembl"/>
</dbReference>
<dbReference type="GO" id="GO:0140375">
    <property type="term" value="F:immune receptor activity"/>
    <property type="evidence" value="ECO:0007669"/>
    <property type="project" value="Ensembl"/>
</dbReference>
<dbReference type="Ensembl" id="ENSPLOT00000012892.1">
    <property type="protein sequence ID" value="ENSPLOP00000011650.1"/>
    <property type="gene ID" value="ENSPLOG00000008528.1"/>
</dbReference>
<dbReference type="CTD" id="259197"/>
<sequence length="266" mass="29349">MPRMLLLIVIMVHPGSCVLWVFQPLEIRTQEGSAALLPCSFNASRGRLAIGSVTWYRDKVAPGKEVRNETPEFRGRLAPLASSRFLCDHQAELHIWDTQDCDTGVYVCRVEVLGLGAGTGNGTLLVIEKGPPWLGASTVLLLRAAFYAFSFISVAMGSTIYYQGKCKEWGQGNSGRELEEGETETRKRRAVAMGNPCCLSCRPLSPGNMLPLLRWPLMSDSRPQPSQPSSRDPNKSFSAPPLTPYESHVFPFPFSRYPKMSLSGVP</sequence>
<keyword evidence="8" id="KW-1133">Transmembrane helix</keyword>
<dbReference type="InterPro" id="IPR013783">
    <property type="entry name" value="Ig-like_fold"/>
</dbReference>
<keyword evidence="13" id="KW-0393">Immunoglobulin domain</keyword>
<keyword evidence="4" id="KW-1003">Cell membrane</keyword>
<keyword evidence="6 16" id="KW-0732">Signal</keyword>
<keyword evidence="10" id="KW-1015">Disulfide bond</keyword>
<feature type="chain" id="PRO_5034548268" description="Natural cytotoxicity triggering receptor 3" evidence="16">
    <location>
        <begin position="18"/>
        <end position="266"/>
    </location>
</feature>